<sequence>MVDDGRTVGAMPPPPGVTPNFDTPESIAHRVIVISVLGAAIAVPVCLLRLYTKRRILRNFGWEDYLIISATIFALGFSIYVCYQTTNCLGIHIWDCPAPRFSALMKIGDIAGPILFNSATMFTKLSLGLFYLRISPFKTGFRIAVYTVMLISVINSMLNAFGFTWVCKPIQKYWDFSIVTGTCINLNQYFLATACINASADLTLLVLPIFILHKLHLPLRRKISAALLLMTGSLVCVVSLIRVEQVIHGMKVVPTDGTWGMVTNFVWLLIETWLGIVCTCLPILYTFYRTVISRKRTMQQGALVAVQDPNSGRAVAYDPEDSGYYTGNSMFISTGPIDLGRLSSRSSNNHELQAAASNKSLLVSVERCED</sequence>
<dbReference type="AlphaFoldDB" id="A0A1Y2LRH5"/>
<dbReference type="OMA" id="GVWFVKT"/>
<evidence type="ECO:0000259" key="7">
    <source>
        <dbReference type="Pfam" id="PF20684"/>
    </source>
</evidence>
<evidence type="ECO:0000256" key="6">
    <source>
        <dbReference type="SAM" id="Phobius"/>
    </source>
</evidence>
<dbReference type="PANTHER" id="PTHR33048">
    <property type="entry name" value="PTH11-LIKE INTEGRAL MEMBRANE PROTEIN (AFU_ORTHOLOGUE AFUA_5G11245)"/>
    <property type="match status" value="1"/>
</dbReference>
<reference evidence="8 9" key="1">
    <citation type="journal article" date="2017" name="Genome Announc.">
        <title>Genome sequence of the saprophytic ascomycete Epicoccum nigrum ICMP 19927 strain isolated from New Zealand.</title>
        <authorList>
            <person name="Fokin M."/>
            <person name="Fleetwood D."/>
            <person name="Weir B.S."/>
            <person name="Villas-Boas S.G."/>
        </authorList>
    </citation>
    <scope>NUCLEOTIDE SEQUENCE [LARGE SCALE GENOMIC DNA]</scope>
    <source>
        <strain evidence="8 9">ICMP 19927</strain>
    </source>
</reference>
<proteinExistence type="inferred from homology"/>
<evidence type="ECO:0000313" key="9">
    <source>
        <dbReference type="Proteomes" id="UP000193240"/>
    </source>
</evidence>
<dbReference type="InParanoid" id="A0A1Y2LRH5"/>
<dbReference type="STRING" id="105696.A0A1Y2LRH5"/>
<dbReference type="EMBL" id="KZ107851">
    <property type="protein sequence ID" value="OSS46493.1"/>
    <property type="molecule type" value="Genomic_DNA"/>
</dbReference>
<feature type="transmembrane region" description="Helical" evidence="6">
    <location>
        <begin position="186"/>
        <end position="211"/>
    </location>
</feature>
<dbReference type="InterPro" id="IPR049326">
    <property type="entry name" value="Rhodopsin_dom_fungi"/>
</dbReference>
<protein>
    <recommendedName>
        <fullName evidence="7">Rhodopsin domain-containing protein</fullName>
    </recommendedName>
</protein>
<evidence type="ECO:0000256" key="4">
    <source>
        <dbReference type="ARBA" id="ARBA00023136"/>
    </source>
</evidence>
<dbReference type="PANTHER" id="PTHR33048:SF124">
    <property type="entry name" value="INTEGRAL MEMBRANE PROTEIN"/>
    <property type="match status" value="1"/>
</dbReference>
<evidence type="ECO:0000313" key="8">
    <source>
        <dbReference type="EMBL" id="OSS46493.1"/>
    </source>
</evidence>
<feature type="domain" description="Rhodopsin" evidence="7">
    <location>
        <begin position="48"/>
        <end position="288"/>
    </location>
</feature>
<keyword evidence="9" id="KW-1185">Reference proteome</keyword>
<comment type="subcellular location">
    <subcellularLocation>
        <location evidence="1">Membrane</location>
        <topology evidence="1">Multi-pass membrane protein</topology>
    </subcellularLocation>
</comment>
<dbReference type="Proteomes" id="UP000193240">
    <property type="component" value="Unassembled WGS sequence"/>
</dbReference>
<keyword evidence="3 6" id="KW-1133">Transmembrane helix</keyword>
<feature type="transmembrane region" description="Helical" evidence="6">
    <location>
        <begin position="223"/>
        <end position="241"/>
    </location>
</feature>
<feature type="transmembrane region" description="Helical" evidence="6">
    <location>
        <begin position="265"/>
        <end position="288"/>
    </location>
</feature>
<evidence type="ECO:0000256" key="5">
    <source>
        <dbReference type="ARBA" id="ARBA00038359"/>
    </source>
</evidence>
<dbReference type="InterPro" id="IPR052337">
    <property type="entry name" value="SAT4-like"/>
</dbReference>
<organism evidence="8 9">
    <name type="scientific">Epicoccum nigrum</name>
    <name type="common">Soil fungus</name>
    <name type="synonym">Epicoccum purpurascens</name>
    <dbReference type="NCBI Taxonomy" id="105696"/>
    <lineage>
        <taxon>Eukaryota</taxon>
        <taxon>Fungi</taxon>
        <taxon>Dikarya</taxon>
        <taxon>Ascomycota</taxon>
        <taxon>Pezizomycotina</taxon>
        <taxon>Dothideomycetes</taxon>
        <taxon>Pleosporomycetidae</taxon>
        <taxon>Pleosporales</taxon>
        <taxon>Pleosporineae</taxon>
        <taxon>Didymellaceae</taxon>
        <taxon>Epicoccum</taxon>
    </lineage>
</organism>
<accession>A0A1Y2LRH5</accession>
<comment type="similarity">
    <text evidence="5">Belongs to the SAT4 family.</text>
</comment>
<evidence type="ECO:0000256" key="1">
    <source>
        <dbReference type="ARBA" id="ARBA00004141"/>
    </source>
</evidence>
<dbReference type="GO" id="GO:0016020">
    <property type="term" value="C:membrane"/>
    <property type="evidence" value="ECO:0007669"/>
    <property type="project" value="UniProtKB-SubCell"/>
</dbReference>
<name>A0A1Y2LRH5_EPING</name>
<keyword evidence="4 6" id="KW-0472">Membrane</keyword>
<keyword evidence="2 6" id="KW-0812">Transmembrane</keyword>
<feature type="transmembrane region" description="Helical" evidence="6">
    <location>
        <begin position="110"/>
        <end position="132"/>
    </location>
</feature>
<gene>
    <name evidence="8" type="ORF">B5807_08348</name>
</gene>
<feature type="transmembrane region" description="Helical" evidence="6">
    <location>
        <begin position="144"/>
        <end position="166"/>
    </location>
</feature>
<evidence type="ECO:0000256" key="3">
    <source>
        <dbReference type="ARBA" id="ARBA00022989"/>
    </source>
</evidence>
<dbReference type="Pfam" id="PF20684">
    <property type="entry name" value="Fung_rhodopsin"/>
    <property type="match status" value="1"/>
</dbReference>
<feature type="transmembrane region" description="Helical" evidence="6">
    <location>
        <begin position="62"/>
        <end position="81"/>
    </location>
</feature>
<evidence type="ECO:0000256" key="2">
    <source>
        <dbReference type="ARBA" id="ARBA00022692"/>
    </source>
</evidence>
<feature type="transmembrane region" description="Helical" evidence="6">
    <location>
        <begin position="27"/>
        <end position="50"/>
    </location>
</feature>